<keyword evidence="3" id="KW-1185">Reference proteome</keyword>
<comment type="caution">
    <text evidence="2">The sequence shown here is derived from an EMBL/GenBank/DDBJ whole genome shotgun (WGS) entry which is preliminary data.</text>
</comment>
<evidence type="ECO:0000313" key="3">
    <source>
        <dbReference type="Proteomes" id="UP001165587"/>
    </source>
</evidence>
<dbReference type="Pfam" id="PF13845">
    <property type="entry name" value="Septum_form"/>
    <property type="match status" value="1"/>
</dbReference>
<dbReference type="EMBL" id="JANLCK010000004">
    <property type="protein sequence ID" value="MCS5726220.1"/>
    <property type="molecule type" value="Genomic_DNA"/>
</dbReference>
<gene>
    <name evidence="2" type="ORF">N1028_09975</name>
</gene>
<feature type="domain" description="Septum formation-related" evidence="1">
    <location>
        <begin position="64"/>
        <end position="158"/>
    </location>
</feature>
<sequence>MTKLSGTTVRATTTILSSAALLALGLALGGCSALFPPSAPPATDSATGEEIDQTDTDVFTLAVGDCLNDTASEEVTEVPIVDCADEHDFEVYAEFEVSGDEFPGMEAIDSEAEETCLAEFEPFVGISYDESMLGYTYFSPTEESWTQGDDRLVSCIVGDPSGKTTGSLAGAGI</sequence>
<protein>
    <submittedName>
        <fullName evidence="2">Septum formation family protein</fullName>
    </submittedName>
</protein>
<reference evidence="2" key="1">
    <citation type="submission" date="2022-08" db="EMBL/GenBank/DDBJ databases">
        <authorList>
            <person name="Deng Y."/>
            <person name="Han X.-F."/>
            <person name="Zhang Y.-Q."/>
        </authorList>
    </citation>
    <scope>NUCLEOTIDE SEQUENCE</scope>
    <source>
        <strain evidence="2">CPCC 203407</strain>
    </source>
</reference>
<evidence type="ECO:0000313" key="2">
    <source>
        <dbReference type="EMBL" id="MCS5726220.1"/>
    </source>
</evidence>
<dbReference type="RefSeq" id="WP_259527532.1">
    <property type="nucleotide sequence ID" value="NZ_JANLCK010000004.1"/>
</dbReference>
<dbReference type="PROSITE" id="PS51257">
    <property type="entry name" value="PROKAR_LIPOPROTEIN"/>
    <property type="match status" value="1"/>
</dbReference>
<dbReference type="AlphaFoldDB" id="A0AA41XHZ9"/>
<dbReference type="Proteomes" id="UP001165587">
    <property type="component" value="Unassembled WGS sequence"/>
</dbReference>
<accession>A0AA41XHZ9</accession>
<name>A0AA41XHZ9_9MICO</name>
<proteinExistence type="predicted"/>
<dbReference type="InterPro" id="IPR026004">
    <property type="entry name" value="Septum_form"/>
</dbReference>
<evidence type="ECO:0000259" key="1">
    <source>
        <dbReference type="Pfam" id="PF13845"/>
    </source>
</evidence>
<organism evidence="2 3">
    <name type="scientific">Herbiconiux oxytropis</name>
    <dbReference type="NCBI Taxonomy" id="2970915"/>
    <lineage>
        <taxon>Bacteria</taxon>
        <taxon>Bacillati</taxon>
        <taxon>Actinomycetota</taxon>
        <taxon>Actinomycetes</taxon>
        <taxon>Micrococcales</taxon>
        <taxon>Microbacteriaceae</taxon>
        <taxon>Herbiconiux</taxon>
    </lineage>
</organism>